<reference evidence="6 7" key="1">
    <citation type="journal article" date="2013" name="Genome Biol.">
        <title>Genome of Acanthamoeba castellanii highlights extensive lateral gene transfer and early evolution of tyrosine kinase signaling.</title>
        <authorList>
            <person name="Clarke M."/>
            <person name="Lohan A.J."/>
            <person name="Liu B."/>
            <person name="Lagkouvardos I."/>
            <person name="Roy S."/>
            <person name="Zafar N."/>
            <person name="Bertelli C."/>
            <person name="Schilde C."/>
            <person name="Kianianmomeni A."/>
            <person name="Burglin T.R."/>
            <person name="Frech C."/>
            <person name="Turcotte B."/>
            <person name="Kopec K.O."/>
            <person name="Synnott J.M."/>
            <person name="Choo C."/>
            <person name="Paponov I."/>
            <person name="Finkler A."/>
            <person name="Soon Heng Tan C."/>
            <person name="Hutchins A.P."/>
            <person name="Weinmeier T."/>
            <person name="Rattei T."/>
            <person name="Chu J.S."/>
            <person name="Gimenez G."/>
            <person name="Irimia M."/>
            <person name="Rigden D.J."/>
            <person name="Fitzpatrick D.A."/>
            <person name="Lorenzo-Morales J."/>
            <person name="Bateman A."/>
            <person name="Chiu C.H."/>
            <person name="Tang P."/>
            <person name="Hegemann P."/>
            <person name="Fromm H."/>
            <person name="Raoult D."/>
            <person name="Greub G."/>
            <person name="Miranda-Saavedra D."/>
            <person name="Chen N."/>
            <person name="Nash P."/>
            <person name="Ginger M.L."/>
            <person name="Horn M."/>
            <person name="Schaap P."/>
            <person name="Caler L."/>
            <person name="Loftus B."/>
        </authorList>
    </citation>
    <scope>NUCLEOTIDE SEQUENCE [LARGE SCALE GENOMIC DNA]</scope>
    <source>
        <strain evidence="6 7">Neff</strain>
    </source>
</reference>
<dbReference type="GeneID" id="14921455"/>
<protein>
    <submittedName>
        <fullName evidence="6">RhoGAP domain containing protein</fullName>
    </submittedName>
</protein>
<gene>
    <name evidence="6" type="ORF">ACA1_052810</name>
</gene>
<feature type="compositionally biased region" description="Polar residues" evidence="3">
    <location>
        <begin position="609"/>
        <end position="619"/>
    </location>
</feature>
<evidence type="ECO:0000256" key="1">
    <source>
        <dbReference type="ARBA" id="ARBA00022443"/>
    </source>
</evidence>
<evidence type="ECO:0000259" key="5">
    <source>
        <dbReference type="PROSITE" id="PS50238"/>
    </source>
</evidence>
<dbReference type="AlphaFoldDB" id="L8H535"/>
<feature type="compositionally biased region" description="Basic and acidic residues" evidence="3">
    <location>
        <begin position="543"/>
        <end position="582"/>
    </location>
</feature>
<evidence type="ECO:0000259" key="4">
    <source>
        <dbReference type="PROSITE" id="PS50002"/>
    </source>
</evidence>
<dbReference type="PANTHER" id="PTHR45808">
    <property type="entry name" value="RHO GTPASE-ACTIVATING PROTEIN 68F"/>
    <property type="match status" value="1"/>
</dbReference>
<feature type="region of interest" description="Disordered" evidence="3">
    <location>
        <begin position="529"/>
        <end position="628"/>
    </location>
</feature>
<dbReference type="SMART" id="SM00324">
    <property type="entry name" value="RhoGAP"/>
    <property type="match status" value="1"/>
</dbReference>
<dbReference type="GO" id="GO:0005096">
    <property type="term" value="F:GTPase activator activity"/>
    <property type="evidence" value="ECO:0007669"/>
    <property type="project" value="TreeGrafter"/>
</dbReference>
<dbReference type="GO" id="GO:0005737">
    <property type="term" value="C:cytoplasm"/>
    <property type="evidence" value="ECO:0007669"/>
    <property type="project" value="TreeGrafter"/>
</dbReference>
<feature type="domain" description="Rho-GAP" evidence="5">
    <location>
        <begin position="254"/>
        <end position="443"/>
    </location>
</feature>
<dbReference type="InterPro" id="IPR000198">
    <property type="entry name" value="RhoGAP_dom"/>
</dbReference>
<dbReference type="PROSITE" id="PS50002">
    <property type="entry name" value="SH3"/>
    <property type="match status" value="1"/>
</dbReference>
<dbReference type="EMBL" id="KB007909">
    <property type="protein sequence ID" value="ELR20589.1"/>
    <property type="molecule type" value="Genomic_DNA"/>
</dbReference>
<keyword evidence="7" id="KW-1185">Reference proteome</keyword>
<proteinExistence type="predicted"/>
<feature type="region of interest" description="Disordered" evidence="3">
    <location>
        <begin position="1"/>
        <end position="22"/>
    </location>
</feature>
<name>L8H535_ACACF</name>
<evidence type="ECO:0000313" key="6">
    <source>
        <dbReference type="EMBL" id="ELR20589.1"/>
    </source>
</evidence>
<dbReference type="VEuPathDB" id="AmoebaDB:ACA1_052810"/>
<dbReference type="GO" id="GO:0007264">
    <property type="term" value="P:small GTPase-mediated signal transduction"/>
    <property type="evidence" value="ECO:0007669"/>
    <property type="project" value="TreeGrafter"/>
</dbReference>
<dbReference type="InterPro" id="IPR008936">
    <property type="entry name" value="Rho_GTPase_activation_prot"/>
</dbReference>
<dbReference type="KEGG" id="acan:ACA1_052810"/>
<feature type="domain" description="SH3" evidence="4">
    <location>
        <begin position="451"/>
        <end position="510"/>
    </location>
</feature>
<dbReference type="OrthoDB" id="9994905at2759"/>
<dbReference type="RefSeq" id="XP_004343992.1">
    <property type="nucleotide sequence ID" value="XM_004343942.1"/>
</dbReference>
<dbReference type="SUPFAM" id="SSF48350">
    <property type="entry name" value="GTPase activation domain, GAP"/>
    <property type="match status" value="1"/>
</dbReference>
<dbReference type="SUPFAM" id="SSF50044">
    <property type="entry name" value="SH3-domain"/>
    <property type="match status" value="1"/>
</dbReference>
<evidence type="ECO:0000256" key="2">
    <source>
        <dbReference type="PROSITE-ProRule" id="PRU00192"/>
    </source>
</evidence>
<sequence>MKRGLFKKGQSYSDLPISRPTNAIDRAILQRSGEDEKSSSNGSNATAEANAMLKLKQSVAFSTSATGTTTSSSKDKISLEGLMMSPRGVPPSGASSSFEDLARFVDDGDAKKLKKKEKGGSSYKREKKEKKESGSGGSKKESKKKSKEKDGLMNSGGKKNEGSGSKQPAVGKYVPPPPSAPPEWAKQLPTPMEQNRFVLDLSPDDKHQLKSGLKDLEAKKKGKAGMTKAHSSTNMKQHYTMPSIVIAAGTSNKPALSPRRRPADDIRISAPRNFRNLKVGGLFGVPLEVAMRGYPEWQVPPFLELLCLHIEHLFLSLEGIFRMAGNVDETKLFRDMVNNGEQVDLFKTSNGYVEELQVLFKEVPQYNKFTLKRILMCLSKVVEESAENKMDAPNLATIFGPSFFRPPPSAMTSDRAAIEKQVADTKYVNELTITLIKHHDTILKEVEYRPYYKYYAKVTKAYKPRTNEDLELVEGDMIVITGTAKGTLFMGESREAAGFFPMANVSLLNGKSAASIDDEEVKMRQRTIVARNKQEKEEEESEGENKSESEKEKEKEKEGADKPKQVRIDLQARMEVFNRDESPTPASPRRPVQVDSPSYLARARETFKSLDQQEASAPSSPGKDPKPT</sequence>
<dbReference type="PANTHER" id="PTHR45808:SF2">
    <property type="entry name" value="RHO GTPASE-ACTIVATING PROTEIN 68F"/>
    <property type="match status" value="1"/>
</dbReference>
<evidence type="ECO:0000256" key="3">
    <source>
        <dbReference type="SAM" id="MobiDB-lite"/>
    </source>
</evidence>
<feature type="compositionally biased region" description="Basic and acidic residues" evidence="3">
    <location>
        <begin position="100"/>
        <end position="111"/>
    </location>
</feature>
<keyword evidence="1 2" id="KW-0728">SH3 domain</keyword>
<dbReference type="InterPro" id="IPR036028">
    <property type="entry name" value="SH3-like_dom_sf"/>
</dbReference>
<dbReference type="Proteomes" id="UP000011083">
    <property type="component" value="Unassembled WGS sequence"/>
</dbReference>
<dbReference type="PROSITE" id="PS50238">
    <property type="entry name" value="RHOGAP"/>
    <property type="match status" value="1"/>
</dbReference>
<feature type="compositionally biased region" description="Low complexity" evidence="3">
    <location>
        <begin position="62"/>
        <end position="72"/>
    </location>
</feature>
<dbReference type="Pfam" id="PF00620">
    <property type="entry name" value="RhoGAP"/>
    <property type="match status" value="1"/>
</dbReference>
<dbReference type="Gene3D" id="1.10.555.10">
    <property type="entry name" value="Rho GTPase activation protein"/>
    <property type="match status" value="2"/>
</dbReference>
<accession>L8H535</accession>
<feature type="region of interest" description="Disordered" evidence="3">
    <location>
        <begin position="61"/>
        <end position="187"/>
    </location>
</feature>
<dbReference type="InterPro" id="IPR001452">
    <property type="entry name" value="SH3_domain"/>
</dbReference>
<evidence type="ECO:0000313" key="7">
    <source>
        <dbReference type="Proteomes" id="UP000011083"/>
    </source>
</evidence>
<dbReference type="Gene3D" id="2.30.30.40">
    <property type="entry name" value="SH3 Domains"/>
    <property type="match status" value="1"/>
</dbReference>
<dbReference type="CDD" id="cd00159">
    <property type="entry name" value="RhoGAP"/>
    <property type="match status" value="1"/>
</dbReference>
<feature type="compositionally biased region" description="Basic and acidic residues" evidence="3">
    <location>
        <begin position="123"/>
        <end position="133"/>
    </location>
</feature>
<organism evidence="6 7">
    <name type="scientific">Acanthamoeba castellanii (strain ATCC 30010 / Neff)</name>
    <dbReference type="NCBI Taxonomy" id="1257118"/>
    <lineage>
        <taxon>Eukaryota</taxon>
        <taxon>Amoebozoa</taxon>
        <taxon>Discosea</taxon>
        <taxon>Longamoebia</taxon>
        <taxon>Centramoebida</taxon>
        <taxon>Acanthamoebidae</taxon>
        <taxon>Acanthamoeba</taxon>
    </lineage>
</organism>